<evidence type="ECO:0000259" key="2">
    <source>
        <dbReference type="Pfam" id="PF00326"/>
    </source>
</evidence>
<dbReference type="PANTHER" id="PTHR42776:SF27">
    <property type="entry name" value="DIPEPTIDYL PEPTIDASE FAMILY MEMBER 6"/>
    <property type="match status" value="1"/>
</dbReference>
<dbReference type="RefSeq" id="WP_162332814.1">
    <property type="nucleotide sequence ID" value="NZ_CP048113.1"/>
</dbReference>
<protein>
    <submittedName>
        <fullName evidence="3">S9 family peptidase</fullName>
    </submittedName>
</protein>
<dbReference type="Proteomes" id="UP000476411">
    <property type="component" value="Chromosome"/>
</dbReference>
<accession>A0A6B9ZGF2</accession>
<dbReference type="GO" id="GO:0006508">
    <property type="term" value="P:proteolysis"/>
    <property type="evidence" value="ECO:0007669"/>
    <property type="project" value="InterPro"/>
</dbReference>
<feature type="domain" description="Peptidase S9 prolyl oligopeptidase catalytic" evidence="2">
    <location>
        <begin position="699"/>
        <end position="878"/>
    </location>
</feature>
<dbReference type="InterPro" id="IPR001375">
    <property type="entry name" value="Peptidase_S9_cat"/>
</dbReference>
<reference evidence="3 4" key="1">
    <citation type="submission" date="2020-01" db="EMBL/GenBank/DDBJ databases">
        <title>Complete genome sequence of Chitinophaga sp. H33E-04 isolated from quinoa roots.</title>
        <authorList>
            <person name="Weon H.-Y."/>
            <person name="Lee S.A."/>
        </authorList>
    </citation>
    <scope>NUCLEOTIDE SEQUENCE [LARGE SCALE GENOMIC DNA]</scope>
    <source>
        <strain evidence="3 4">H33E-04</strain>
    </source>
</reference>
<keyword evidence="4" id="KW-1185">Reference proteome</keyword>
<dbReference type="GO" id="GO:0004252">
    <property type="term" value="F:serine-type endopeptidase activity"/>
    <property type="evidence" value="ECO:0007669"/>
    <property type="project" value="TreeGrafter"/>
</dbReference>
<dbReference type="SUPFAM" id="SSF53474">
    <property type="entry name" value="alpha/beta-Hydrolases"/>
    <property type="match status" value="1"/>
</dbReference>
<evidence type="ECO:0000313" key="4">
    <source>
        <dbReference type="Proteomes" id="UP000476411"/>
    </source>
</evidence>
<dbReference type="PANTHER" id="PTHR42776">
    <property type="entry name" value="SERINE PEPTIDASE S9 FAMILY MEMBER"/>
    <property type="match status" value="1"/>
</dbReference>
<name>A0A6B9ZGF2_9BACT</name>
<organism evidence="3 4">
    <name type="scientific">Chitinophaga agri</name>
    <dbReference type="NCBI Taxonomy" id="2703787"/>
    <lineage>
        <taxon>Bacteria</taxon>
        <taxon>Pseudomonadati</taxon>
        <taxon>Bacteroidota</taxon>
        <taxon>Chitinophagia</taxon>
        <taxon>Chitinophagales</taxon>
        <taxon>Chitinophagaceae</taxon>
        <taxon>Chitinophaga</taxon>
    </lineage>
</organism>
<dbReference type="InterPro" id="IPR029058">
    <property type="entry name" value="AB_hydrolase_fold"/>
</dbReference>
<dbReference type="Gene3D" id="3.40.50.1820">
    <property type="entry name" value="alpha/beta hydrolase"/>
    <property type="match status" value="1"/>
</dbReference>
<dbReference type="KEGG" id="chih:GWR21_16480"/>
<dbReference type="EMBL" id="CP048113">
    <property type="protein sequence ID" value="QHS61136.1"/>
    <property type="molecule type" value="Genomic_DNA"/>
</dbReference>
<dbReference type="Pfam" id="PF00326">
    <property type="entry name" value="Peptidase_S9"/>
    <property type="match status" value="1"/>
</dbReference>
<sequence>MPLALSMKALFVCVLFFFVPFLSFQSFSQKKEIDKEACDKWQSIEEVAGQACLISNNGNFVAYHINNGNKGSDIFLKNLPTQKFLRFTNGYNPVILGDRHFLVQIPGDTLVIVDLKTMNTEYLSSVQSYTYSDVSNSSYIAYKLNDTSETVILIDAGHQYVHRFSHVHEFNFEPSCHFLILKSNSGIICYQYRKRYIQVVPNSENASNFIYNKRCNGIAYIDAGLNNRLILHDLMLNKSIVVLDNNSLGIKNEFILSNAGLKFSDDGKRIFFKVEKKQKFWLGTGNIKPITSDVNVWSYKDKILQERQLNEISDIDSRKYTFVVTLFTNRIAQLESDSLQLEAGSERTLFAILSTRMDDNEFYWNKEYRSLYLVSLTDGKKKLLFRSKYPGFSSVFFSKDQKFVIWFNGAEMHYYSYNLQSDSLKNISRFVGESLSVKNQRGEAAKMINKEYSFGGIQRVYKAESILVYGNNDIWQLDLNGRKLPVNVTGGYGQRHDVRFRILTSIEKVGHKSDQLLLWAFDNKTKQNGFWLAKNLSGSDPTKLTMDNYAYYFEPRAPINSVNTAEDPTRFKPIKARNADVFVVRRMNAEEAANLFLTSDFKSFSSITELSPQNDYEWLTTKRIDWVLPNGDQAEGILHLPENLDSNKQYPIIFNYYERRSECLNVFRIPELSGHNINIPWYVSRGYLVFEPDFYYKRGKTAQSIIETINAAISQLRRIPYVNEKRMGLQGQSHGGYETNVIITKTNFFAAACEMAGYSNVVSEYGSIRPGGVNNQIGPDLDQRNLGVFPWDHPEVFIENSPVFHINNITTPLLIVHNRKDGAVLFSQAIELYLGMRRMNKKVWLLEYDGEGHSITRENNKLDFTIRMQQFFDYYLKGKSTPRWMTQGIPAYLKGKDSGLEYDSINPIP</sequence>
<evidence type="ECO:0000256" key="1">
    <source>
        <dbReference type="ARBA" id="ARBA00022801"/>
    </source>
</evidence>
<evidence type="ECO:0000313" key="3">
    <source>
        <dbReference type="EMBL" id="QHS61136.1"/>
    </source>
</evidence>
<dbReference type="SUPFAM" id="SSF82171">
    <property type="entry name" value="DPP6 N-terminal domain-like"/>
    <property type="match status" value="1"/>
</dbReference>
<keyword evidence="1" id="KW-0378">Hydrolase</keyword>
<proteinExistence type="predicted"/>
<gene>
    <name evidence="3" type="ORF">GWR21_16480</name>
</gene>
<dbReference type="AlphaFoldDB" id="A0A6B9ZGF2"/>